<evidence type="ECO:0000313" key="8">
    <source>
        <dbReference type="EMBL" id="QDH13004.1"/>
    </source>
</evidence>
<dbReference type="Gene3D" id="3.40.710.10">
    <property type="entry name" value="DD-peptidase/beta-lactamase superfamily"/>
    <property type="match status" value="1"/>
</dbReference>
<reference evidence="8 9" key="1">
    <citation type="submission" date="2019-03" db="EMBL/GenBank/DDBJ databases">
        <title>The complete genome sequence of Swingsia_sp. F3b2 LMG30590(T).</title>
        <authorList>
            <person name="Chua K.-O."/>
            <person name="Chan K.-G."/>
            <person name="See-Too W.-S."/>
        </authorList>
    </citation>
    <scope>NUCLEOTIDE SEQUENCE [LARGE SCALE GENOMIC DNA]</scope>
    <source>
        <strain evidence="8 9">F3b2</strain>
    </source>
</reference>
<organism evidence="8 9">
    <name type="scientific">Formicincola oecophyllae</name>
    <dbReference type="NCBI Taxonomy" id="2558361"/>
    <lineage>
        <taxon>Bacteria</taxon>
        <taxon>Pseudomonadati</taxon>
        <taxon>Pseudomonadota</taxon>
        <taxon>Alphaproteobacteria</taxon>
        <taxon>Acetobacterales</taxon>
        <taxon>Acetobacteraceae</taxon>
        <taxon>Formicincola</taxon>
    </lineage>
</organism>
<evidence type="ECO:0000313" key="9">
    <source>
        <dbReference type="Proteomes" id="UP000318709"/>
    </source>
</evidence>
<dbReference type="GO" id="GO:0071555">
    <property type="term" value="P:cell wall organization"/>
    <property type="evidence" value="ECO:0007669"/>
    <property type="project" value="TreeGrafter"/>
</dbReference>
<dbReference type="SUPFAM" id="SSF56519">
    <property type="entry name" value="Penicillin binding protein dimerisation domain"/>
    <property type="match status" value="1"/>
</dbReference>
<evidence type="ECO:0000256" key="2">
    <source>
        <dbReference type="ARBA" id="ARBA00022645"/>
    </source>
</evidence>
<sequence>MTERPPHPPTPLPPWAGPDPYQPAPFQGTGAPPPNSATLFAGVQLSQWLQRAHTRLLFVCCGFGVLYLALATKAFMATVGHPLAPQPNQLRQQVPAIPHSDPTGALSDVLTMPHVHRATITDRNGQALALSLPVAQLYANPQEIDAAADADDVARRVHAILPDSTRLPDLQRHLRDTKKRFAYLARNISLAQEKAINDLGVPGLYFEEGEQRHYPLGKTASHVMGGVDVDSHGIAGVEKYFDQRLTSDPTPLRLSIDARIQSVMRDELAATMDNFQAIGAAAVLMDVRTGELIAMVSLPDYDANDFGHLGAFVGADHDKRFNRVITGLYEPGSTFKLQTAAMALDSGVVHIWDRFCTIPIHVGRFKISDLKTDHFAPYLALPSVLAHSSNPAAAHIALDVGPERQQAWLRTLGFLDKVPVELPGAAHPIAPSPARWSAVSTMTIGFGHGVALSPLAIVRGLAAAGNGGILVKPTLLAHDTLPDDNTVPEGPRVMQPSTSDMLRRILRLDVTHGTGRRGESVGYLVGGKTGTAEKIGANGRYLKHVNITAFTGMFPMNAPRYALYVMLDAPHGTAATHGYTTAGWIAAPLFSQMVRRVAPMLGMLPETPEHAAQLDAKLSLPLDPTPPRGTRPLGPGNDPGLAWLNRGGHPKRHPTKEGAKGSRKTP</sequence>
<dbReference type="AlphaFoldDB" id="A0A4Y6U756"/>
<keyword evidence="5" id="KW-0812">Transmembrane</keyword>
<dbReference type="InterPro" id="IPR036138">
    <property type="entry name" value="PBP_dimer_sf"/>
</dbReference>
<evidence type="ECO:0000256" key="4">
    <source>
        <dbReference type="SAM" id="MobiDB-lite"/>
    </source>
</evidence>
<dbReference type="EMBL" id="CP038231">
    <property type="protein sequence ID" value="QDH13004.1"/>
    <property type="molecule type" value="Genomic_DNA"/>
</dbReference>
<keyword evidence="2" id="KW-0645">Protease</keyword>
<dbReference type="Proteomes" id="UP000318709">
    <property type="component" value="Chromosome"/>
</dbReference>
<keyword evidence="3 5" id="KW-0472">Membrane</keyword>
<accession>A0A4Y6U756</accession>
<dbReference type="Gene3D" id="3.30.450.330">
    <property type="match status" value="1"/>
</dbReference>
<dbReference type="Pfam" id="PF03717">
    <property type="entry name" value="PBP_dimer"/>
    <property type="match status" value="1"/>
</dbReference>
<dbReference type="OrthoDB" id="9789078at2"/>
<name>A0A4Y6U756_9PROT</name>
<dbReference type="GO" id="GO:0005886">
    <property type="term" value="C:plasma membrane"/>
    <property type="evidence" value="ECO:0007669"/>
    <property type="project" value="TreeGrafter"/>
</dbReference>
<feature type="transmembrane region" description="Helical" evidence="5">
    <location>
        <begin position="56"/>
        <end position="76"/>
    </location>
</feature>
<dbReference type="InterPro" id="IPR050515">
    <property type="entry name" value="Beta-lactam/transpept"/>
</dbReference>
<dbReference type="InterPro" id="IPR005311">
    <property type="entry name" value="PBP_dimer"/>
</dbReference>
<dbReference type="RefSeq" id="WP_141442647.1">
    <property type="nucleotide sequence ID" value="NZ_CP038231.1"/>
</dbReference>
<keyword evidence="2" id="KW-0378">Hydrolase</keyword>
<dbReference type="InterPro" id="IPR001460">
    <property type="entry name" value="PCN-bd_Tpept"/>
</dbReference>
<dbReference type="InterPro" id="IPR012338">
    <property type="entry name" value="Beta-lactam/transpept-like"/>
</dbReference>
<comment type="subcellular location">
    <subcellularLocation>
        <location evidence="1">Membrane</location>
    </subcellularLocation>
</comment>
<feature type="compositionally biased region" description="Pro residues" evidence="4">
    <location>
        <begin position="7"/>
        <end position="23"/>
    </location>
</feature>
<feature type="domain" description="Penicillin-binding protein dimerisation" evidence="7">
    <location>
        <begin position="116"/>
        <end position="243"/>
    </location>
</feature>
<dbReference type="Pfam" id="PF00905">
    <property type="entry name" value="Transpeptidase"/>
    <property type="match status" value="1"/>
</dbReference>
<protein>
    <submittedName>
        <fullName evidence="8">Penicillin-binding protein 2</fullName>
    </submittedName>
</protein>
<dbReference type="Gene3D" id="3.90.1310.10">
    <property type="entry name" value="Penicillin-binding protein 2a (Domain 2)"/>
    <property type="match status" value="1"/>
</dbReference>
<keyword evidence="9" id="KW-1185">Reference proteome</keyword>
<proteinExistence type="predicted"/>
<feature type="region of interest" description="Disordered" evidence="4">
    <location>
        <begin position="1"/>
        <end position="35"/>
    </location>
</feature>
<evidence type="ECO:0000256" key="3">
    <source>
        <dbReference type="ARBA" id="ARBA00023136"/>
    </source>
</evidence>
<dbReference type="SUPFAM" id="SSF56601">
    <property type="entry name" value="beta-lactamase/transpeptidase-like"/>
    <property type="match status" value="1"/>
</dbReference>
<feature type="domain" description="Penicillin-binding protein transpeptidase" evidence="6">
    <location>
        <begin position="281"/>
        <end position="578"/>
    </location>
</feature>
<gene>
    <name evidence="8" type="ORF">E3E12_00985</name>
</gene>
<dbReference type="PANTHER" id="PTHR30627:SF1">
    <property type="entry name" value="PEPTIDOGLYCAN D,D-TRANSPEPTIDASE FTSI"/>
    <property type="match status" value="1"/>
</dbReference>
<dbReference type="GO" id="GO:0004180">
    <property type="term" value="F:carboxypeptidase activity"/>
    <property type="evidence" value="ECO:0007669"/>
    <property type="project" value="UniProtKB-KW"/>
</dbReference>
<dbReference type="GO" id="GO:0008658">
    <property type="term" value="F:penicillin binding"/>
    <property type="evidence" value="ECO:0007669"/>
    <property type="project" value="InterPro"/>
</dbReference>
<keyword evidence="2" id="KW-0121">Carboxypeptidase</keyword>
<evidence type="ECO:0000259" key="7">
    <source>
        <dbReference type="Pfam" id="PF03717"/>
    </source>
</evidence>
<dbReference type="KEGG" id="swf:E3E12_00985"/>
<evidence type="ECO:0000256" key="5">
    <source>
        <dbReference type="SAM" id="Phobius"/>
    </source>
</evidence>
<evidence type="ECO:0000256" key="1">
    <source>
        <dbReference type="ARBA" id="ARBA00004370"/>
    </source>
</evidence>
<evidence type="ECO:0000259" key="6">
    <source>
        <dbReference type="Pfam" id="PF00905"/>
    </source>
</evidence>
<keyword evidence="5" id="KW-1133">Transmembrane helix</keyword>
<dbReference type="PANTHER" id="PTHR30627">
    <property type="entry name" value="PEPTIDOGLYCAN D,D-TRANSPEPTIDASE"/>
    <property type="match status" value="1"/>
</dbReference>
<feature type="region of interest" description="Disordered" evidence="4">
    <location>
        <begin position="619"/>
        <end position="666"/>
    </location>
</feature>